<accession>A0A2R6RIE6</accession>
<dbReference type="InterPro" id="IPR000571">
    <property type="entry name" value="Znf_CCCH"/>
</dbReference>
<evidence type="ECO:0000313" key="3">
    <source>
        <dbReference type="EMBL" id="PSS29785.1"/>
    </source>
</evidence>
<dbReference type="AlphaFoldDB" id="A0A2R6RIE6"/>
<proteinExistence type="predicted"/>
<keyword evidence="1" id="KW-0479">Metal-binding</keyword>
<feature type="domain" description="C3H1-type" evidence="2">
    <location>
        <begin position="7"/>
        <end position="33"/>
    </location>
</feature>
<evidence type="ECO:0000256" key="1">
    <source>
        <dbReference type="PROSITE-ProRule" id="PRU00723"/>
    </source>
</evidence>
<reference evidence="3 4" key="1">
    <citation type="submission" date="2018-02" db="EMBL/GenBank/DDBJ databases">
        <title>Genome sequence of the basidiomycete white-rot fungus Phlebia centrifuga.</title>
        <authorList>
            <person name="Granchi Z."/>
            <person name="Peng M."/>
            <person name="de Vries R.P."/>
            <person name="Hilden K."/>
            <person name="Makela M.R."/>
            <person name="Grigoriev I."/>
            <person name="Riley R."/>
        </authorList>
    </citation>
    <scope>NUCLEOTIDE SEQUENCE [LARGE SCALE GENOMIC DNA]</scope>
    <source>
        <strain evidence="3 4">FBCC195</strain>
    </source>
</reference>
<dbReference type="GO" id="GO:0008270">
    <property type="term" value="F:zinc ion binding"/>
    <property type="evidence" value="ECO:0007669"/>
    <property type="project" value="UniProtKB-KW"/>
</dbReference>
<keyword evidence="1" id="KW-0863">Zinc-finger</keyword>
<organism evidence="3 4">
    <name type="scientific">Hermanssonia centrifuga</name>
    <dbReference type="NCBI Taxonomy" id="98765"/>
    <lineage>
        <taxon>Eukaryota</taxon>
        <taxon>Fungi</taxon>
        <taxon>Dikarya</taxon>
        <taxon>Basidiomycota</taxon>
        <taxon>Agaricomycotina</taxon>
        <taxon>Agaricomycetes</taxon>
        <taxon>Polyporales</taxon>
        <taxon>Meruliaceae</taxon>
        <taxon>Hermanssonia</taxon>
    </lineage>
</organism>
<protein>
    <recommendedName>
        <fullName evidence="2">C3H1-type domain-containing protein</fullName>
    </recommendedName>
</protein>
<evidence type="ECO:0000313" key="4">
    <source>
        <dbReference type="Proteomes" id="UP000186601"/>
    </source>
</evidence>
<keyword evidence="4" id="KW-1185">Reference proteome</keyword>
<name>A0A2R6RIE6_9APHY</name>
<evidence type="ECO:0000259" key="2">
    <source>
        <dbReference type="PROSITE" id="PS50103"/>
    </source>
</evidence>
<dbReference type="PROSITE" id="PS50103">
    <property type="entry name" value="ZF_C3H1"/>
    <property type="match status" value="1"/>
</dbReference>
<comment type="caution">
    <text evidence="3">The sequence shown here is derived from an EMBL/GenBank/DDBJ whole genome shotgun (WGS) entry which is preliminary data.</text>
</comment>
<keyword evidence="1" id="KW-0862">Zinc</keyword>
<sequence>MTMNKSRARRTACKHFNAGSCFDDTCAYSHTLIDISRIGNLVDAVLAQNSNSRVSLAIKYRDPSGTAPDETWIVALQVDVFGRDGDWTDPTSLHNASPIIVRRLLNFPALSLCARNIKTDDA</sequence>
<dbReference type="EMBL" id="MLYV02000256">
    <property type="protein sequence ID" value="PSS29785.1"/>
    <property type="molecule type" value="Genomic_DNA"/>
</dbReference>
<gene>
    <name evidence="3" type="ORF">PHLCEN_2v2933</name>
</gene>
<dbReference type="Proteomes" id="UP000186601">
    <property type="component" value="Unassembled WGS sequence"/>
</dbReference>
<feature type="zinc finger region" description="C3H1-type" evidence="1">
    <location>
        <begin position="7"/>
        <end position="33"/>
    </location>
</feature>